<organism evidence="6 7">
    <name type="scientific">Sulfurimonas aquatica</name>
    <dbReference type="NCBI Taxonomy" id="2672570"/>
    <lineage>
        <taxon>Bacteria</taxon>
        <taxon>Pseudomonadati</taxon>
        <taxon>Campylobacterota</taxon>
        <taxon>Epsilonproteobacteria</taxon>
        <taxon>Campylobacterales</taxon>
        <taxon>Sulfurimonadaceae</taxon>
        <taxon>Sulfurimonas</taxon>
    </lineage>
</organism>
<dbReference type="KEGG" id="saqt:GJV85_02495"/>
<keyword evidence="6" id="KW-0966">Cell projection</keyword>
<reference evidence="6" key="2">
    <citation type="submission" date="2021-04" db="EMBL/GenBank/DDBJ databases">
        <title>Isolation and characterization of a novel species of the genus Sulfurimonas.</title>
        <authorList>
            <person name="Fukui M."/>
        </authorList>
    </citation>
    <scope>NUCLEOTIDE SEQUENCE</scope>
    <source>
        <strain evidence="6">H1576</strain>
    </source>
</reference>
<comment type="similarity">
    <text evidence="5">Belongs to the FliW family.</text>
</comment>
<dbReference type="Proteomes" id="UP000671852">
    <property type="component" value="Chromosome"/>
</dbReference>
<keyword evidence="6" id="KW-0282">Flagellum</keyword>
<comment type="function">
    <text evidence="5">Acts as an anti-CsrA protein, binds CsrA and prevents it from repressing translation of its target genes, one of which is flagellin. Binds to flagellin and participates in the assembly of the flagellum.</text>
</comment>
<dbReference type="SUPFAM" id="SSF141457">
    <property type="entry name" value="BH3618-like"/>
    <property type="match status" value="1"/>
</dbReference>
<dbReference type="InterPro" id="IPR024046">
    <property type="entry name" value="Flagellar_assmbl_FliW_dom_sf"/>
</dbReference>
<dbReference type="PANTHER" id="PTHR39190">
    <property type="entry name" value="FLAGELLAR ASSEMBLY FACTOR FLIW"/>
    <property type="match status" value="1"/>
</dbReference>
<dbReference type="InterPro" id="IPR003775">
    <property type="entry name" value="Flagellar_assembly_factor_FliW"/>
</dbReference>
<dbReference type="GO" id="GO:0006417">
    <property type="term" value="P:regulation of translation"/>
    <property type="evidence" value="ECO:0007669"/>
    <property type="project" value="UniProtKB-KW"/>
</dbReference>
<dbReference type="HAMAP" id="MF_01185">
    <property type="entry name" value="FliW"/>
    <property type="match status" value="1"/>
</dbReference>
<evidence type="ECO:0000256" key="4">
    <source>
        <dbReference type="ARBA" id="ARBA00023186"/>
    </source>
</evidence>
<keyword evidence="1 5" id="KW-0963">Cytoplasm</keyword>
<evidence type="ECO:0000256" key="1">
    <source>
        <dbReference type="ARBA" id="ARBA00022490"/>
    </source>
</evidence>
<name>A0A975AYP6_9BACT</name>
<sequence length="127" mass="14534">MKFDISVPLLGFEDVKEVELQKIDDIFMKMVSCKDENISFTMINPFVLREYDFEVPQNIKTLLDISEKSNLLILNIVLIQTPIEDSIVNFIGPVIYNTDNNKAAQIILADSKEYGVAEKISDFLNKE</sequence>
<gene>
    <name evidence="5 6" type="primary">fliW</name>
    <name evidence="6" type="ORF">GJV85_02495</name>
</gene>
<dbReference type="RefSeq" id="WP_207562302.1">
    <property type="nucleotide sequence ID" value="NZ_CP046072.1"/>
</dbReference>
<evidence type="ECO:0000256" key="3">
    <source>
        <dbReference type="ARBA" id="ARBA00022845"/>
    </source>
</evidence>
<dbReference type="NCBIfam" id="NF009790">
    <property type="entry name" value="PRK13282.1"/>
    <property type="match status" value="1"/>
</dbReference>
<dbReference type="GO" id="GO:0005737">
    <property type="term" value="C:cytoplasm"/>
    <property type="evidence" value="ECO:0007669"/>
    <property type="project" value="UniProtKB-SubCell"/>
</dbReference>
<dbReference type="PANTHER" id="PTHR39190:SF1">
    <property type="entry name" value="FLAGELLAR ASSEMBLY FACTOR FLIW"/>
    <property type="match status" value="1"/>
</dbReference>
<evidence type="ECO:0000313" key="7">
    <source>
        <dbReference type="Proteomes" id="UP000671852"/>
    </source>
</evidence>
<dbReference type="Pfam" id="PF02623">
    <property type="entry name" value="FliW"/>
    <property type="match status" value="1"/>
</dbReference>
<evidence type="ECO:0000256" key="2">
    <source>
        <dbReference type="ARBA" id="ARBA00022795"/>
    </source>
</evidence>
<reference evidence="6" key="1">
    <citation type="submission" date="2019-11" db="EMBL/GenBank/DDBJ databases">
        <authorList>
            <person name="Kojima H."/>
        </authorList>
    </citation>
    <scope>NUCLEOTIDE SEQUENCE</scope>
    <source>
        <strain evidence="6">H1576</strain>
    </source>
</reference>
<dbReference type="AlphaFoldDB" id="A0A975AYP6"/>
<evidence type="ECO:0000256" key="5">
    <source>
        <dbReference type="HAMAP-Rule" id="MF_01185"/>
    </source>
</evidence>
<comment type="subunit">
    <text evidence="5">Interacts with translational regulator CsrA and flagellin(s).</text>
</comment>
<proteinExistence type="inferred from homology"/>
<keyword evidence="7" id="KW-1185">Reference proteome</keyword>
<keyword evidence="3 5" id="KW-0810">Translation regulation</keyword>
<keyword evidence="6" id="KW-0969">Cilium</keyword>
<keyword evidence="2 5" id="KW-1005">Bacterial flagellum biogenesis</keyword>
<accession>A0A975AYP6</accession>
<dbReference type="EMBL" id="CP046072">
    <property type="protein sequence ID" value="QSZ41029.1"/>
    <property type="molecule type" value="Genomic_DNA"/>
</dbReference>
<dbReference type="Gene3D" id="2.30.290.10">
    <property type="entry name" value="BH3618-like"/>
    <property type="match status" value="1"/>
</dbReference>
<comment type="subcellular location">
    <subcellularLocation>
        <location evidence="5">Cytoplasm</location>
    </subcellularLocation>
</comment>
<evidence type="ECO:0000313" key="6">
    <source>
        <dbReference type="EMBL" id="QSZ41029.1"/>
    </source>
</evidence>
<dbReference type="GO" id="GO:0044780">
    <property type="term" value="P:bacterial-type flagellum assembly"/>
    <property type="evidence" value="ECO:0007669"/>
    <property type="project" value="UniProtKB-UniRule"/>
</dbReference>
<keyword evidence="4 5" id="KW-0143">Chaperone</keyword>
<protein>
    <recommendedName>
        <fullName evidence="5">Flagellar assembly factor FliW</fullName>
    </recommendedName>
</protein>